<dbReference type="Proteomes" id="UP001224775">
    <property type="component" value="Unassembled WGS sequence"/>
</dbReference>
<protein>
    <recommendedName>
        <fullName evidence="1">PDZ domain-containing protein</fullName>
    </recommendedName>
</protein>
<accession>A0AAD8Y6S6</accession>
<evidence type="ECO:0000259" key="1">
    <source>
        <dbReference type="PROSITE" id="PS50106"/>
    </source>
</evidence>
<feature type="domain" description="PDZ" evidence="1">
    <location>
        <begin position="67"/>
        <end position="140"/>
    </location>
</feature>
<evidence type="ECO:0000313" key="2">
    <source>
        <dbReference type="EMBL" id="KAK1740784.1"/>
    </source>
</evidence>
<dbReference type="Gene3D" id="2.30.42.10">
    <property type="match status" value="1"/>
</dbReference>
<sequence>MFDLLESFTSICGGEAKAQPEGSPDTPSAEAVLLADWTLHGKTFVDNPTVDPMDDNNYLTTHLTRPMGILFVENYDVQHGGAYIAEINEGGSAAADGSICRGDQLIAIGEKRVIGMDFDDIMQIVEASDTKIKLTVFRGPAESLYGPSYGSGEQLGEYVPERGEEAALVEEEDSESEVVGDVKADLFGAVTTAMLDAVGETDKADETLVGEEFHVVKETTAEVVEEIVVLENEDEADEMNEVYVDVEKEAVCEDGLEKVADAAEEVLIIDEEVDSEEDVGHEGNVEKIANASDEAEDVLNENEVDAGEAVLVMDEVEKEEEVACDADVESVPSMLNEAANDSNLDWLDSHYENTASQTISTALAVVVREEISNDGKSNLEENSLPLRELPLWEELKKLEAGSTPVDISKSFDEKKEVGGNVAAVVVVEDDANVDEDIAGEAEPETAASMLNGPVTNASMTKDLLDNDASLISDDELDDVKLKASVENYFLQLDGLTNH</sequence>
<dbReference type="CDD" id="cd00136">
    <property type="entry name" value="PDZ_canonical"/>
    <property type="match status" value="1"/>
</dbReference>
<reference evidence="2" key="1">
    <citation type="submission" date="2023-06" db="EMBL/GenBank/DDBJ databases">
        <title>Survivors Of The Sea: Transcriptome response of Skeletonema marinoi to long-term dormancy.</title>
        <authorList>
            <person name="Pinder M.I.M."/>
            <person name="Kourtchenko O."/>
            <person name="Robertson E.K."/>
            <person name="Larsson T."/>
            <person name="Maumus F."/>
            <person name="Osuna-Cruz C.M."/>
            <person name="Vancaester E."/>
            <person name="Stenow R."/>
            <person name="Vandepoele K."/>
            <person name="Ploug H."/>
            <person name="Bruchert V."/>
            <person name="Godhe A."/>
            <person name="Topel M."/>
        </authorList>
    </citation>
    <scope>NUCLEOTIDE SEQUENCE</scope>
    <source>
        <strain evidence="2">R05AC</strain>
    </source>
</reference>
<dbReference type="InterPro" id="IPR001478">
    <property type="entry name" value="PDZ"/>
</dbReference>
<dbReference type="Pfam" id="PF00595">
    <property type="entry name" value="PDZ"/>
    <property type="match status" value="1"/>
</dbReference>
<dbReference type="SMART" id="SM00228">
    <property type="entry name" value="PDZ"/>
    <property type="match status" value="1"/>
</dbReference>
<dbReference type="InterPro" id="IPR036034">
    <property type="entry name" value="PDZ_sf"/>
</dbReference>
<name>A0AAD8Y6S6_9STRA</name>
<keyword evidence="3" id="KW-1185">Reference proteome</keyword>
<proteinExistence type="predicted"/>
<dbReference type="AlphaFoldDB" id="A0AAD8Y6S6"/>
<gene>
    <name evidence="2" type="ORF">QTG54_008879</name>
</gene>
<dbReference type="PROSITE" id="PS50106">
    <property type="entry name" value="PDZ"/>
    <property type="match status" value="1"/>
</dbReference>
<dbReference type="SUPFAM" id="SSF50156">
    <property type="entry name" value="PDZ domain-like"/>
    <property type="match status" value="1"/>
</dbReference>
<dbReference type="EMBL" id="JATAAI010000015">
    <property type="protein sequence ID" value="KAK1740784.1"/>
    <property type="molecule type" value="Genomic_DNA"/>
</dbReference>
<evidence type="ECO:0000313" key="3">
    <source>
        <dbReference type="Proteomes" id="UP001224775"/>
    </source>
</evidence>
<comment type="caution">
    <text evidence="2">The sequence shown here is derived from an EMBL/GenBank/DDBJ whole genome shotgun (WGS) entry which is preliminary data.</text>
</comment>
<organism evidence="2 3">
    <name type="scientific">Skeletonema marinoi</name>
    <dbReference type="NCBI Taxonomy" id="267567"/>
    <lineage>
        <taxon>Eukaryota</taxon>
        <taxon>Sar</taxon>
        <taxon>Stramenopiles</taxon>
        <taxon>Ochrophyta</taxon>
        <taxon>Bacillariophyta</taxon>
        <taxon>Coscinodiscophyceae</taxon>
        <taxon>Thalassiosirophycidae</taxon>
        <taxon>Thalassiosirales</taxon>
        <taxon>Skeletonemataceae</taxon>
        <taxon>Skeletonema</taxon>
        <taxon>Skeletonema marinoi-dohrnii complex</taxon>
    </lineage>
</organism>